<dbReference type="InterPro" id="IPR016763">
    <property type="entry name" value="VAP"/>
</dbReference>
<evidence type="ECO:0000313" key="5">
    <source>
        <dbReference type="EnsemblPlants" id="OMERI02G26130.2"/>
    </source>
</evidence>
<reference evidence="5" key="2">
    <citation type="submission" date="2018-05" db="EMBL/GenBank/DDBJ databases">
        <title>OmerRS3 (Oryza meridionalis Reference Sequence Version 3).</title>
        <authorList>
            <person name="Zhang J."/>
            <person name="Kudrna D."/>
            <person name="Lee S."/>
            <person name="Talag J."/>
            <person name="Welchert J."/>
            <person name="Wing R.A."/>
        </authorList>
    </citation>
    <scope>NUCLEOTIDE SEQUENCE [LARGE SCALE GENOMIC DNA]</scope>
    <source>
        <strain evidence="5">cv. OR44</strain>
    </source>
</reference>
<proteinExistence type="inferred from homology"/>
<comment type="similarity">
    <text evidence="1">Belongs to the VAMP-associated protein (VAP) (TC 9.B.17) family.</text>
</comment>
<feature type="domain" description="MSP" evidence="4">
    <location>
        <begin position="5"/>
        <end position="125"/>
    </location>
</feature>
<dbReference type="GO" id="GO:0005789">
    <property type="term" value="C:endoplasmic reticulum membrane"/>
    <property type="evidence" value="ECO:0007669"/>
    <property type="project" value="InterPro"/>
</dbReference>
<dbReference type="InterPro" id="IPR013783">
    <property type="entry name" value="Ig-like_fold"/>
</dbReference>
<dbReference type="EnsemblPlants" id="OMERI02G26130.2">
    <property type="protein sequence ID" value="OMERI02G26130.2"/>
    <property type="gene ID" value="OMERI02G26130"/>
</dbReference>
<dbReference type="Pfam" id="PF00635">
    <property type="entry name" value="Motile_Sperm"/>
    <property type="match status" value="1"/>
</dbReference>
<sequence length="273" mass="30122">MSNTLLRIYPSELKIPFELKRQNSGILELTNKTDHHVAFKVKTTNPRKYSVRPTTGIVLPRGSCGITISMQPPKEIPTDYHCKDKFLIQSVVVEDGTTQKDIHSDMFSKEAGKVVEEFKLRVVYIPANPPSPVPEEEEDEIDSLGSDVDHEVQMPSTFDAASRKGYTSGSQASHDEDLLKKKRSSSDGGFTALFVLFVFAFFVFIGSAGITRASNHQNKGERNNQVFNQKSRTWAEIARAMTGEADLWRLARAAIPAMATPMSGGGSPNSLGD</sequence>
<name>A0A0E0CPE0_9ORYZ</name>
<dbReference type="SUPFAM" id="SSF49354">
    <property type="entry name" value="PapD-like"/>
    <property type="match status" value="1"/>
</dbReference>
<evidence type="ECO:0000256" key="1">
    <source>
        <dbReference type="ARBA" id="ARBA00008932"/>
    </source>
</evidence>
<evidence type="ECO:0000313" key="6">
    <source>
        <dbReference type="Proteomes" id="UP000008021"/>
    </source>
</evidence>
<evidence type="ECO:0000259" key="4">
    <source>
        <dbReference type="PROSITE" id="PS50202"/>
    </source>
</evidence>
<dbReference type="PANTHER" id="PTHR10809">
    <property type="entry name" value="VESICLE-ASSOCIATED MEMBRANE PROTEIN-ASSOCIATED PROTEIN"/>
    <property type="match status" value="1"/>
</dbReference>
<dbReference type="FunFam" id="2.60.40.10:FF:000813">
    <property type="entry name" value="Vesicle-associated protein 1-1"/>
    <property type="match status" value="1"/>
</dbReference>
<dbReference type="InterPro" id="IPR008962">
    <property type="entry name" value="PapD-like_sf"/>
</dbReference>
<dbReference type="PANTHER" id="PTHR10809:SF51">
    <property type="entry name" value="VESICLE-ASSOCIATED PROTEIN 1-3"/>
    <property type="match status" value="1"/>
</dbReference>
<reference evidence="5" key="1">
    <citation type="submission" date="2015-04" db="UniProtKB">
        <authorList>
            <consortium name="EnsemblPlants"/>
        </authorList>
    </citation>
    <scope>IDENTIFICATION</scope>
</reference>
<keyword evidence="3" id="KW-0812">Transmembrane</keyword>
<keyword evidence="3" id="KW-1133">Transmembrane helix</keyword>
<dbReference type="Gramene" id="OMERI02G26130.2">
    <property type="protein sequence ID" value="OMERI02G26130.2"/>
    <property type="gene ID" value="OMERI02G26130"/>
</dbReference>
<keyword evidence="6" id="KW-1185">Reference proteome</keyword>
<dbReference type="GO" id="GO:0005886">
    <property type="term" value="C:plasma membrane"/>
    <property type="evidence" value="ECO:0007669"/>
    <property type="project" value="TreeGrafter"/>
</dbReference>
<protein>
    <recommendedName>
        <fullName evidence="4">MSP domain-containing protein</fullName>
    </recommendedName>
</protein>
<feature type="region of interest" description="Disordered" evidence="2">
    <location>
        <begin position="159"/>
        <end position="178"/>
    </location>
</feature>
<feature type="transmembrane region" description="Helical" evidence="3">
    <location>
        <begin position="190"/>
        <end position="210"/>
    </location>
</feature>
<dbReference type="Proteomes" id="UP000008021">
    <property type="component" value="Chromosome 2"/>
</dbReference>
<keyword evidence="3" id="KW-0472">Membrane</keyword>
<dbReference type="GO" id="GO:0090158">
    <property type="term" value="P:endoplasmic reticulum membrane organization"/>
    <property type="evidence" value="ECO:0007669"/>
    <property type="project" value="TreeGrafter"/>
</dbReference>
<dbReference type="PROSITE" id="PS50202">
    <property type="entry name" value="MSP"/>
    <property type="match status" value="1"/>
</dbReference>
<organism evidence="5">
    <name type="scientific">Oryza meridionalis</name>
    <dbReference type="NCBI Taxonomy" id="40149"/>
    <lineage>
        <taxon>Eukaryota</taxon>
        <taxon>Viridiplantae</taxon>
        <taxon>Streptophyta</taxon>
        <taxon>Embryophyta</taxon>
        <taxon>Tracheophyta</taxon>
        <taxon>Spermatophyta</taxon>
        <taxon>Magnoliopsida</taxon>
        <taxon>Liliopsida</taxon>
        <taxon>Poales</taxon>
        <taxon>Poaceae</taxon>
        <taxon>BOP clade</taxon>
        <taxon>Oryzoideae</taxon>
        <taxon>Oryzeae</taxon>
        <taxon>Oryzinae</taxon>
        <taxon>Oryza</taxon>
    </lineage>
</organism>
<dbReference type="AlphaFoldDB" id="A0A0E0CPE0"/>
<evidence type="ECO:0000256" key="3">
    <source>
        <dbReference type="SAM" id="Phobius"/>
    </source>
</evidence>
<evidence type="ECO:0000256" key="2">
    <source>
        <dbReference type="SAM" id="MobiDB-lite"/>
    </source>
</evidence>
<dbReference type="Gene3D" id="2.60.40.10">
    <property type="entry name" value="Immunoglobulins"/>
    <property type="match status" value="1"/>
</dbReference>
<dbReference type="HOGENOM" id="CLU_036554_1_2_1"/>
<dbReference type="GO" id="GO:0061817">
    <property type="term" value="P:endoplasmic reticulum-plasma membrane tethering"/>
    <property type="evidence" value="ECO:0007669"/>
    <property type="project" value="TreeGrafter"/>
</dbReference>
<accession>A0A0E0CPE0</accession>
<dbReference type="InterPro" id="IPR000535">
    <property type="entry name" value="MSP_dom"/>
</dbReference>